<feature type="region of interest" description="Disordered" evidence="1">
    <location>
        <begin position="366"/>
        <end position="441"/>
    </location>
</feature>
<feature type="region of interest" description="Disordered" evidence="1">
    <location>
        <begin position="577"/>
        <end position="605"/>
    </location>
</feature>
<evidence type="ECO:0000259" key="2">
    <source>
        <dbReference type="Pfam" id="PF04366"/>
    </source>
</evidence>
<evidence type="ECO:0000313" key="3">
    <source>
        <dbReference type="EMBL" id="PKS05608.1"/>
    </source>
</evidence>
<dbReference type="InterPro" id="IPR051702">
    <property type="entry name" value="SH3_domain_YSC84-like"/>
</dbReference>
<dbReference type="Pfam" id="PF04366">
    <property type="entry name" value="Ysc84"/>
    <property type="match status" value="2"/>
</dbReference>
<dbReference type="VEuPathDB" id="FungiDB:jhhlp_008126"/>
<dbReference type="GO" id="GO:0035091">
    <property type="term" value="F:phosphatidylinositol binding"/>
    <property type="evidence" value="ECO:0007669"/>
    <property type="project" value="TreeGrafter"/>
</dbReference>
<accession>A0A2N3MZK5</accession>
<feature type="domain" description="Ysc84 actin-binding" evidence="2">
    <location>
        <begin position="309"/>
        <end position="365"/>
    </location>
</feature>
<feature type="compositionally biased region" description="Basic and acidic residues" evidence="1">
    <location>
        <begin position="1"/>
        <end position="16"/>
    </location>
</feature>
<feature type="compositionally biased region" description="Polar residues" evidence="1">
    <location>
        <begin position="54"/>
        <end position="71"/>
    </location>
</feature>
<feature type="domain" description="Ysc84 actin-binding" evidence="2">
    <location>
        <begin position="440"/>
        <end position="516"/>
    </location>
</feature>
<feature type="region of interest" description="Disordered" evidence="1">
    <location>
        <begin position="1"/>
        <end position="155"/>
    </location>
</feature>
<comment type="caution">
    <text evidence="3">The sequence shown here is derived from an EMBL/GenBank/DDBJ whole genome shotgun (WGS) entry which is preliminary data.</text>
</comment>
<proteinExistence type="predicted"/>
<dbReference type="Proteomes" id="UP000233524">
    <property type="component" value="Unassembled WGS sequence"/>
</dbReference>
<name>A0A2N3MZK5_9PEZI</name>
<gene>
    <name evidence="3" type="ORF">jhhlp_008126</name>
</gene>
<dbReference type="InterPro" id="IPR007461">
    <property type="entry name" value="Ysc84_actin-binding"/>
</dbReference>
<evidence type="ECO:0000313" key="4">
    <source>
        <dbReference type="Proteomes" id="UP000233524"/>
    </source>
</evidence>
<feature type="compositionally biased region" description="Pro residues" evidence="1">
    <location>
        <begin position="20"/>
        <end position="30"/>
    </location>
</feature>
<dbReference type="STRING" id="41688.A0A2N3MZK5"/>
<keyword evidence="4" id="KW-1185">Reference proteome</keyword>
<feature type="compositionally biased region" description="Low complexity" evidence="1">
    <location>
        <begin position="583"/>
        <end position="593"/>
    </location>
</feature>
<dbReference type="CDD" id="cd11524">
    <property type="entry name" value="SYLF"/>
    <property type="match status" value="1"/>
</dbReference>
<organism evidence="3 4">
    <name type="scientific">Lomentospora prolificans</name>
    <dbReference type="NCBI Taxonomy" id="41688"/>
    <lineage>
        <taxon>Eukaryota</taxon>
        <taxon>Fungi</taxon>
        <taxon>Dikarya</taxon>
        <taxon>Ascomycota</taxon>
        <taxon>Pezizomycotina</taxon>
        <taxon>Sordariomycetes</taxon>
        <taxon>Hypocreomycetidae</taxon>
        <taxon>Microascales</taxon>
        <taxon>Microascaceae</taxon>
        <taxon>Lomentospora</taxon>
    </lineage>
</organism>
<dbReference type="PANTHER" id="PTHR15629">
    <property type="entry name" value="SH3YL1 PROTEIN"/>
    <property type="match status" value="1"/>
</dbReference>
<dbReference type="InParanoid" id="A0A2N3MZK5"/>
<evidence type="ECO:0000256" key="1">
    <source>
        <dbReference type="SAM" id="MobiDB-lite"/>
    </source>
</evidence>
<feature type="region of interest" description="Disordered" evidence="1">
    <location>
        <begin position="224"/>
        <end position="252"/>
    </location>
</feature>
<sequence length="605" mass="64386">MADHNRQTGDKAKGDEQYYFPPPPPGPPPVAQTQYPPQTEQFQQGQYPQHIEDPQQTQYPPKTEYPQQGQYTHDAAYNPPAGPPPIQQQPVYGAQTTSQAQPQFPPPPQHPNDKPIPDYNPADYHPAGHAYNAPPVEPQAQLSDEEKRHSKHKGWSTKMHQLGAKAAGPINAFANKMGSQAFLPSTMDKECEKAAAILLSFCSEFTNKRSRLGKREMRLTPHFLEEGAHGDGQRPVTPVDGAKSDAKRSRSRDRALVRIPRKVLTNAVGLAIFTTARIGFQFSAATGSGVLIARLPDGSWSPPSGIQVHTLGAGFLAGVDIYDCVCVINSPAALEAFMRTRVSLGSEIGVSAGPFGAGGKLDIGAGAGPYEPAEQGHSSYGKEKPAGQVPASTQPPPAVVEPTQSQTQPGVAAPGVPTDPTKLSAEGQQRPTSQHRRSSSLKSLSPVFTYIKSRGLWAGIQADGTVITERKEANHAFYGQAVSVQQILRSEGLVAQEAATLWPKATTVLLDALKKAEMRKEDGEEVIVPPAVVTPAVAHPPPAAGAYGAAGPSTGAPVQPEHAGYYKADEAVASGAIRNEELPPYQAPAAAYPGSGDQKGPNMYQ</sequence>
<reference evidence="3 4" key="1">
    <citation type="journal article" date="2017" name="G3 (Bethesda)">
        <title>First Draft Genome Sequence of the Pathogenic Fungus Lomentospora prolificans (Formerly Scedosporium prolificans).</title>
        <authorList>
            <person name="Luo R."/>
            <person name="Zimin A."/>
            <person name="Workman R."/>
            <person name="Fan Y."/>
            <person name="Pertea G."/>
            <person name="Grossman N."/>
            <person name="Wear M.P."/>
            <person name="Jia B."/>
            <person name="Miller H."/>
            <person name="Casadevall A."/>
            <person name="Timp W."/>
            <person name="Zhang S.X."/>
            <person name="Salzberg S.L."/>
        </authorList>
    </citation>
    <scope>NUCLEOTIDE SEQUENCE [LARGE SCALE GENOMIC DNA]</scope>
    <source>
        <strain evidence="3 4">JHH-5317</strain>
    </source>
</reference>
<feature type="compositionally biased region" description="Basic and acidic residues" evidence="1">
    <location>
        <begin position="242"/>
        <end position="252"/>
    </location>
</feature>
<protein>
    <recommendedName>
        <fullName evidence="2">Ysc84 actin-binding domain-containing protein</fullName>
    </recommendedName>
</protein>
<dbReference type="EMBL" id="NLAX01001584">
    <property type="protein sequence ID" value="PKS05608.1"/>
    <property type="molecule type" value="Genomic_DNA"/>
</dbReference>
<dbReference type="OrthoDB" id="10255128at2759"/>
<dbReference type="AlphaFoldDB" id="A0A2N3MZK5"/>
<dbReference type="PANTHER" id="PTHR15629:SF8">
    <property type="entry name" value="DUF500 DOMAIN PROTEIN (AFU_ORTHOLOGUE AFUA_5G07310)"/>
    <property type="match status" value="1"/>
</dbReference>